<dbReference type="PANTHER" id="PTHR41282:SF1">
    <property type="entry name" value="CONSERVED TRANSMEMBRANE PROTEIN-RELATED"/>
    <property type="match status" value="1"/>
</dbReference>
<proteinExistence type="predicted"/>
<feature type="transmembrane region" description="Helical" evidence="1">
    <location>
        <begin position="193"/>
        <end position="215"/>
    </location>
</feature>
<keyword evidence="3" id="KW-1185">Reference proteome</keyword>
<dbReference type="PANTHER" id="PTHR41282">
    <property type="entry name" value="CONSERVED TRANSMEMBRANE PROTEIN-RELATED"/>
    <property type="match status" value="1"/>
</dbReference>
<keyword evidence="1" id="KW-0472">Membrane</keyword>
<evidence type="ECO:0000313" key="3">
    <source>
        <dbReference type="Proteomes" id="UP000653644"/>
    </source>
</evidence>
<feature type="transmembrane region" description="Helical" evidence="1">
    <location>
        <begin position="80"/>
        <end position="100"/>
    </location>
</feature>
<feature type="transmembrane region" description="Helical" evidence="1">
    <location>
        <begin position="106"/>
        <end position="125"/>
    </location>
</feature>
<feature type="transmembrane region" description="Helical" evidence="1">
    <location>
        <begin position="163"/>
        <end position="181"/>
    </location>
</feature>
<keyword evidence="1" id="KW-1133">Transmembrane helix</keyword>
<gene>
    <name evidence="2" type="ORF">GCM10010345_92710</name>
</gene>
<feature type="transmembrane region" description="Helical" evidence="1">
    <location>
        <begin position="269"/>
        <end position="291"/>
    </location>
</feature>
<dbReference type="EMBL" id="BMVN01000109">
    <property type="protein sequence ID" value="GHA76100.1"/>
    <property type="molecule type" value="Genomic_DNA"/>
</dbReference>
<organism evidence="2 3">
    <name type="scientific">Streptomyces canarius</name>
    <dbReference type="NCBI Taxonomy" id="285453"/>
    <lineage>
        <taxon>Bacteria</taxon>
        <taxon>Bacillati</taxon>
        <taxon>Actinomycetota</taxon>
        <taxon>Actinomycetes</taxon>
        <taxon>Kitasatosporales</taxon>
        <taxon>Streptomycetaceae</taxon>
        <taxon>Streptomyces</taxon>
    </lineage>
</organism>
<name>A0ABQ3DCW9_9ACTN</name>
<dbReference type="Pfam" id="PF12811">
    <property type="entry name" value="BaxI_1"/>
    <property type="match status" value="1"/>
</dbReference>
<comment type="caution">
    <text evidence="2">The sequence shown here is derived from an EMBL/GenBank/DDBJ whole genome shotgun (WGS) entry which is preliminary data.</text>
</comment>
<protein>
    <submittedName>
        <fullName evidence="2">Membrane protein</fullName>
    </submittedName>
</protein>
<sequence>MTPVEQQISLTSSNPILSRPQFGRRGGQKTAARDPRAGIAVVRDRIRAGNDWERAHGDEAAPLPVLVGDLMTMDGVLPRAAAALVVTALTAVLSWTLLPLAALGTAASYGVAAGAALLAAALVVIQRRRNPPSAAPALTFAALQGVFLGVFSTTASSHLSPGVFVQTVLGTMAASAAFLLARALHWMRVNRRLYGVAGAALLGLAFLGLADWILFPLMGADGLGLRPLGLGIVMGAVGVALGVSFLPLHFRQVENGITYGTSRDQSWPAAFGLTLTLVWLYVETARLLTLYPSEELY</sequence>
<feature type="transmembrane region" description="Helical" evidence="1">
    <location>
        <begin position="137"/>
        <end position="157"/>
    </location>
</feature>
<evidence type="ECO:0000256" key="1">
    <source>
        <dbReference type="SAM" id="Phobius"/>
    </source>
</evidence>
<feature type="transmembrane region" description="Helical" evidence="1">
    <location>
        <begin position="227"/>
        <end position="248"/>
    </location>
</feature>
<accession>A0ABQ3DCW9</accession>
<dbReference type="Proteomes" id="UP000653644">
    <property type="component" value="Unassembled WGS sequence"/>
</dbReference>
<dbReference type="InterPro" id="IPR010539">
    <property type="entry name" value="BaxI_1-like"/>
</dbReference>
<keyword evidence="1" id="KW-0812">Transmembrane</keyword>
<evidence type="ECO:0000313" key="2">
    <source>
        <dbReference type="EMBL" id="GHA76100.1"/>
    </source>
</evidence>
<reference evidence="3" key="1">
    <citation type="journal article" date="2019" name="Int. J. Syst. Evol. Microbiol.">
        <title>The Global Catalogue of Microorganisms (GCM) 10K type strain sequencing project: providing services to taxonomists for standard genome sequencing and annotation.</title>
        <authorList>
            <consortium name="The Broad Institute Genomics Platform"/>
            <consortium name="The Broad Institute Genome Sequencing Center for Infectious Disease"/>
            <person name="Wu L."/>
            <person name="Ma J."/>
        </authorList>
    </citation>
    <scope>NUCLEOTIDE SEQUENCE [LARGE SCALE GENOMIC DNA]</scope>
    <source>
        <strain evidence="3">JCM 4733</strain>
    </source>
</reference>
<dbReference type="RefSeq" id="WP_189895171.1">
    <property type="nucleotide sequence ID" value="NZ_BMVN01000109.1"/>
</dbReference>